<dbReference type="PIRSF" id="PIRSF005457">
    <property type="entry name" value="Glx"/>
    <property type="match status" value="1"/>
</dbReference>
<dbReference type="SUPFAM" id="SSF56281">
    <property type="entry name" value="Metallo-hydrolase/oxidoreductase"/>
    <property type="match status" value="1"/>
</dbReference>
<dbReference type="InParanoid" id="A0A7X0MVB7"/>
<evidence type="ECO:0000256" key="4">
    <source>
        <dbReference type="ARBA" id="ARBA00022723"/>
    </source>
</evidence>
<evidence type="ECO:0000256" key="5">
    <source>
        <dbReference type="ARBA" id="ARBA00022801"/>
    </source>
</evidence>
<evidence type="ECO:0000256" key="7">
    <source>
        <dbReference type="HAMAP-Rule" id="MF_01374"/>
    </source>
</evidence>
<comment type="pathway">
    <text evidence="2 7">Secondary metabolite metabolism; methylglyoxal degradation; (R)-lactate from methylglyoxal: step 2/2.</text>
</comment>
<comment type="function">
    <text evidence="7">Thiolesterase that catalyzes the hydrolysis of S-D-lactoyl-glutathione to form glutathione and D-lactic acid.</text>
</comment>
<dbReference type="InterPro" id="IPR017782">
    <property type="entry name" value="Hydroxyacylglutathione_Hdrlase"/>
</dbReference>
<dbReference type="HAMAP" id="MF_01374">
    <property type="entry name" value="Glyoxalase_2"/>
    <property type="match status" value="1"/>
</dbReference>
<comment type="cofactor">
    <cofactor evidence="7">
        <name>Zn(2+)</name>
        <dbReference type="ChEBI" id="CHEBI:29105"/>
    </cofactor>
    <text evidence="7">Binds 2 Zn(2+) ions per subunit.</text>
</comment>
<dbReference type="SMART" id="SM00849">
    <property type="entry name" value="Lactamase_B"/>
    <property type="match status" value="1"/>
</dbReference>
<dbReference type="Gene3D" id="3.60.15.10">
    <property type="entry name" value="Ribonuclease Z/Hydroxyacylglutathione hydrolase-like"/>
    <property type="match status" value="1"/>
</dbReference>
<evidence type="ECO:0000256" key="2">
    <source>
        <dbReference type="ARBA" id="ARBA00004963"/>
    </source>
</evidence>
<dbReference type="GO" id="GO:0004416">
    <property type="term" value="F:hydroxyacylglutathione hydrolase activity"/>
    <property type="evidence" value="ECO:0007669"/>
    <property type="project" value="UniProtKB-UniRule"/>
</dbReference>
<dbReference type="EC" id="3.1.2.6" evidence="7"/>
<feature type="domain" description="Metallo-beta-lactamase" evidence="8">
    <location>
        <begin position="13"/>
        <end position="169"/>
    </location>
</feature>
<feature type="binding site" evidence="7">
    <location>
        <position position="59"/>
    </location>
    <ligand>
        <name>Zn(2+)</name>
        <dbReference type="ChEBI" id="CHEBI:29105"/>
        <label>2</label>
    </ligand>
</feature>
<name>A0A7X0MVB7_9GAMM</name>
<dbReference type="InterPro" id="IPR050110">
    <property type="entry name" value="Glyoxalase_II_hydrolase"/>
</dbReference>
<dbReference type="Pfam" id="PF16123">
    <property type="entry name" value="HAGH_C"/>
    <property type="match status" value="1"/>
</dbReference>
<dbReference type="EMBL" id="JACHHT010000002">
    <property type="protein sequence ID" value="MBB6521566.1"/>
    <property type="molecule type" value="Genomic_DNA"/>
</dbReference>
<feature type="binding site" evidence="7">
    <location>
        <position position="131"/>
    </location>
    <ligand>
        <name>Zn(2+)</name>
        <dbReference type="ChEBI" id="CHEBI:29105"/>
        <label>1</label>
    </ligand>
</feature>
<protein>
    <recommendedName>
        <fullName evidence="7">Hydroxyacylglutathione hydrolase</fullName>
        <ecNumber evidence="7">3.1.2.6</ecNumber>
    </recommendedName>
    <alternativeName>
        <fullName evidence="7">Glyoxalase II</fullName>
        <shortName evidence="7">Glx II</shortName>
    </alternativeName>
</protein>
<dbReference type="InterPro" id="IPR035680">
    <property type="entry name" value="Clx_II_MBL"/>
</dbReference>
<dbReference type="GO" id="GO:0019243">
    <property type="term" value="P:methylglyoxal catabolic process to D-lactate via S-lactoyl-glutathione"/>
    <property type="evidence" value="ECO:0007669"/>
    <property type="project" value="UniProtKB-UniRule"/>
</dbReference>
<keyword evidence="6 7" id="KW-0862">Zinc</keyword>
<keyword evidence="5 7" id="KW-0378">Hydrolase</keyword>
<dbReference type="RefSeq" id="WP_166844333.1">
    <property type="nucleotide sequence ID" value="NZ_JAAONY010000002.1"/>
</dbReference>
<dbReference type="AlphaFoldDB" id="A0A7X0MVB7"/>
<evidence type="ECO:0000256" key="1">
    <source>
        <dbReference type="ARBA" id="ARBA00001623"/>
    </source>
</evidence>
<evidence type="ECO:0000256" key="6">
    <source>
        <dbReference type="ARBA" id="ARBA00022833"/>
    </source>
</evidence>
<accession>A0A7X0MVB7</accession>
<organism evidence="9 10">
    <name type="scientific">Pseudoteredinibacter isoporae</name>
    <dbReference type="NCBI Taxonomy" id="570281"/>
    <lineage>
        <taxon>Bacteria</taxon>
        <taxon>Pseudomonadati</taxon>
        <taxon>Pseudomonadota</taxon>
        <taxon>Gammaproteobacteria</taxon>
        <taxon>Cellvibrionales</taxon>
        <taxon>Cellvibrionaceae</taxon>
        <taxon>Pseudoteredinibacter</taxon>
    </lineage>
</organism>
<gene>
    <name evidence="7" type="primary">gloB</name>
    <name evidence="9" type="ORF">HNR48_001851</name>
</gene>
<comment type="caution">
    <text evidence="9">The sequence shown here is derived from an EMBL/GenBank/DDBJ whole genome shotgun (WGS) entry which is preliminary data.</text>
</comment>
<keyword evidence="10" id="KW-1185">Reference proteome</keyword>
<evidence type="ECO:0000256" key="3">
    <source>
        <dbReference type="ARBA" id="ARBA00006759"/>
    </source>
</evidence>
<dbReference type="InterPro" id="IPR036866">
    <property type="entry name" value="RibonucZ/Hydroxyglut_hydro"/>
</dbReference>
<feature type="binding site" evidence="7">
    <location>
        <position position="56"/>
    </location>
    <ligand>
        <name>Zn(2+)</name>
        <dbReference type="ChEBI" id="CHEBI:29105"/>
        <label>1</label>
    </ligand>
</feature>
<evidence type="ECO:0000313" key="10">
    <source>
        <dbReference type="Proteomes" id="UP000528457"/>
    </source>
</evidence>
<dbReference type="Pfam" id="PF00753">
    <property type="entry name" value="Lactamase_B"/>
    <property type="match status" value="1"/>
</dbReference>
<feature type="binding site" evidence="7">
    <location>
        <position position="110"/>
    </location>
    <ligand>
        <name>Zn(2+)</name>
        <dbReference type="ChEBI" id="CHEBI:29105"/>
        <label>1</label>
    </ligand>
</feature>
<feature type="binding site" evidence="7">
    <location>
        <position position="131"/>
    </location>
    <ligand>
        <name>Zn(2+)</name>
        <dbReference type="ChEBI" id="CHEBI:29105"/>
        <label>2</label>
    </ligand>
</feature>
<dbReference type="PANTHER" id="PTHR43705:SF1">
    <property type="entry name" value="HYDROXYACYLGLUTATHIONE HYDROLASE GLOB"/>
    <property type="match status" value="1"/>
</dbReference>
<dbReference type="FunCoup" id="A0A7X0MVB7">
    <property type="interactions" value="435"/>
</dbReference>
<dbReference type="InterPro" id="IPR001279">
    <property type="entry name" value="Metallo-B-lactamas"/>
</dbReference>
<proteinExistence type="inferred from homology"/>
<feature type="binding site" evidence="7">
    <location>
        <position position="54"/>
    </location>
    <ligand>
        <name>Zn(2+)</name>
        <dbReference type="ChEBI" id="CHEBI:29105"/>
        <label>1</label>
    </ligand>
</feature>
<sequence length="257" mass="28508">MAYEISPIAAFDDNYIWLIDNGQIAAVVDPGDAKVVLQRLKERELELTAIINTHHHYDHTGGIAELCETFPGCTVYGPVSQPLSQHHCQQDDDVEILPGLNFKVLEVPGHTLDHIAFYSNDLSPSVLFCGDTLFAGGCGRMFEGNPEQMQSSLERLGSLPGETLVYCAHEYTLGNLNFALAVEPGNQDLVQRMEETKALREKSEATVPSVLSTERATNPFMRCREADIQKAASQRAKNIVSNPAETFAILRKWKDNF</sequence>
<evidence type="ECO:0000259" key="8">
    <source>
        <dbReference type="SMART" id="SM00849"/>
    </source>
</evidence>
<dbReference type="UniPathway" id="UPA00619">
    <property type="reaction ID" value="UER00676"/>
</dbReference>
<dbReference type="CDD" id="cd07723">
    <property type="entry name" value="hydroxyacylglutathione_hydrolase_MBL-fold"/>
    <property type="match status" value="1"/>
</dbReference>
<dbReference type="InterPro" id="IPR032282">
    <property type="entry name" value="HAGH_C"/>
</dbReference>
<feature type="binding site" evidence="7">
    <location>
        <position position="169"/>
    </location>
    <ligand>
        <name>Zn(2+)</name>
        <dbReference type="ChEBI" id="CHEBI:29105"/>
        <label>2</label>
    </ligand>
</feature>
<dbReference type="PANTHER" id="PTHR43705">
    <property type="entry name" value="HYDROXYACYLGLUTATHIONE HYDROLASE"/>
    <property type="match status" value="1"/>
</dbReference>
<feature type="binding site" evidence="7">
    <location>
        <position position="58"/>
    </location>
    <ligand>
        <name>Zn(2+)</name>
        <dbReference type="ChEBI" id="CHEBI:29105"/>
        <label>2</label>
    </ligand>
</feature>
<reference evidence="9 10" key="1">
    <citation type="submission" date="2020-08" db="EMBL/GenBank/DDBJ databases">
        <title>Genomic Encyclopedia of Type Strains, Phase IV (KMG-IV): sequencing the most valuable type-strain genomes for metagenomic binning, comparative biology and taxonomic classification.</title>
        <authorList>
            <person name="Goeker M."/>
        </authorList>
    </citation>
    <scope>NUCLEOTIDE SEQUENCE [LARGE SCALE GENOMIC DNA]</scope>
    <source>
        <strain evidence="9 10">DSM 22368</strain>
    </source>
</reference>
<keyword evidence="4 7" id="KW-0479">Metal-binding</keyword>
<dbReference type="GO" id="GO:0046872">
    <property type="term" value="F:metal ion binding"/>
    <property type="evidence" value="ECO:0007669"/>
    <property type="project" value="UniProtKB-KW"/>
</dbReference>
<comment type="subunit">
    <text evidence="7">Monomer.</text>
</comment>
<dbReference type="NCBIfam" id="TIGR03413">
    <property type="entry name" value="GSH_gloB"/>
    <property type="match status" value="1"/>
</dbReference>
<dbReference type="Proteomes" id="UP000528457">
    <property type="component" value="Unassembled WGS sequence"/>
</dbReference>
<comment type="similarity">
    <text evidence="3 7">Belongs to the metallo-beta-lactamase superfamily. Glyoxalase II family.</text>
</comment>
<evidence type="ECO:0000313" key="9">
    <source>
        <dbReference type="EMBL" id="MBB6521566.1"/>
    </source>
</evidence>
<comment type="catalytic activity">
    <reaction evidence="1 7">
        <text>an S-(2-hydroxyacyl)glutathione + H2O = a 2-hydroxy carboxylate + glutathione + H(+)</text>
        <dbReference type="Rhea" id="RHEA:21864"/>
        <dbReference type="ChEBI" id="CHEBI:15377"/>
        <dbReference type="ChEBI" id="CHEBI:15378"/>
        <dbReference type="ChEBI" id="CHEBI:57925"/>
        <dbReference type="ChEBI" id="CHEBI:58896"/>
        <dbReference type="ChEBI" id="CHEBI:71261"/>
        <dbReference type="EC" id="3.1.2.6"/>
    </reaction>
</comment>